<evidence type="ECO:0000313" key="1">
    <source>
        <dbReference type="EMBL" id="TWG28566.1"/>
    </source>
</evidence>
<reference evidence="1 2" key="1">
    <citation type="submission" date="2019-06" db="EMBL/GenBank/DDBJ databases">
        <title>Sequencing the genomes of 1000 actinobacteria strains.</title>
        <authorList>
            <person name="Klenk H.-P."/>
        </authorList>
    </citation>
    <scope>NUCLEOTIDE SEQUENCE [LARGE SCALE GENOMIC DNA]</scope>
    <source>
        <strain evidence="1 2">DSM 102131</strain>
    </source>
</reference>
<sequence length="83" mass="9457">MTFRGLSLLVYTVDGWGPSPPSRDPNCWRSLWPQSMPIRFPARFDVSGDDVLEAVTVQTPALRTPDLPVFVHDPDGTQYRRRN</sequence>
<proteinExistence type="predicted"/>
<accession>A0A561WXH7</accession>
<name>A0A561WXH7_9ACTN</name>
<dbReference type="Proteomes" id="UP000319927">
    <property type="component" value="Unassembled WGS sequence"/>
</dbReference>
<organism evidence="1 2">
    <name type="scientific">Micromonospora palomenae</name>
    <dbReference type="NCBI Taxonomy" id="1461247"/>
    <lineage>
        <taxon>Bacteria</taxon>
        <taxon>Bacillati</taxon>
        <taxon>Actinomycetota</taxon>
        <taxon>Actinomycetes</taxon>
        <taxon>Micromonosporales</taxon>
        <taxon>Micromonosporaceae</taxon>
        <taxon>Micromonospora</taxon>
    </lineage>
</organism>
<comment type="caution">
    <text evidence="1">The sequence shown here is derived from an EMBL/GenBank/DDBJ whole genome shotgun (WGS) entry which is preliminary data.</text>
</comment>
<dbReference type="AlphaFoldDB" id="A0A561WXH7"/>
<protein>
    <submittedName>
        <fullName evidence="1">Uncharacterized protein</fullName>
    </submittedName>
</protein>
<gene>
    <name evidence="1" type="ORF">FHX75_111718</name>
</gene>
<keyword evidence="2" id="KW-1185">Reference proteome</keyword>
<dbReference type="EMBL" id="VIXA01000001">
    <property type="protein sequence ID" value="TWG28566.1"/>
    <property type="molecule type" value="Genomic_DNA"/>
</dbReference>
<evidence type="ECO:0000313" key="2">
    <source>
        <dbReference type="Proteomes" id="UP000319927"/>
    </source>
</evidence>